<name>A0A515EQI5_9BURK</name>
<reference evidence="3" key="2">
    <citation type="journal article" date="2020" name="Int. J. Syst. Evol. Microbiol.">
        <title>Genomic insights into a novel species Rhodoferax aquaticus sp. nov., isolated from freshwater.</title>
        <authorList>
            <person name="Li T."/>
            <person name="Zhuo Y."/>
            <person name="Jin C.Z."/>
            <person name="Wu X."/>
            <person name="Ko S.R."/>
            <person name="Jin F.J."/>
            <person name="Ahn C.Y."/>
            <person name="Oh H.M."/>
            <person name="Lee H.G."/>
            <person name="Jin L."/>
        </authorList>
    </citation>
    <scope>NUCLEOTIDE SEQUENCE [LARGE SCALE GENOMIC DNA]</scope>
    <source>
        <strain evidence="3">Gr-4</strain>
    </source>
</reference>
<accession>A0A515EQI5</accession>
<proteinExistence type="predicted"/>
<dbReference type="RefSeq" id="WP_142812077.1">
    <property type="nucleotide sequence ID" value="NZ_CP036282.1"/>
</dbReference>
<protein>
    <submittedName>
        <fullName evidence="2">Uncharacterized protein</fullName>
    </submittedName>
</protein>
<dbReference type="EMBL" id="CP036282">
    <property type="protein sequence ID" value="QDL54917.1"/>
    <property type="molecule type" value="Genomic_DNA"/>
</dbReference>
<keyword evidence="3" id="KW-1185">Reference proteome</keyword>
<feature type="compositionally biased region" description="Basic and acidic residues" evidence="1">
    <location>
        <begin position="12"/>
        <end position="33"/>
    </location>
</feature>
<gene>
    <name evidence="2" type="ORF">EXZ61_12505</name>
</gene>
<reference evidence="3" key="1">
    <citation type="submission" date="2019-02" db="EMBL/GenBank/DDBJ databases">
        <title>Complete genome sequence of Rhodoferax sp. Gr-4.</title>
        <authorList>
            <person name="Jin L."/>
        </authorList>
    </citation>
    <scope>NUCLEOTIDE SEQUENCE [LARGE SCALE GENOMIC DNA]</scope>
    <source>
        <strain evidence="3">Gr-4</strain>
    </source>
</reference>
<organism evidence="2 3">
    <name type="scientific">Rhodoferax aquaticus</name>
    <dbReference type="NCBI Taxonomy" id="2527691"/>
    <lineage>
        <taxon>Bacteria</taxon>
        <taxon>Pseudomonadati</taxon>
        <taxon>Pseudomonadota</taxon>
        <taxon>Betaproteobacteria</taxon>
        <taxon>Burkholderiales</taxon>
        <taxon>Comamonadaceae</taxon>
        <taxon>Rhodoferax</taxon>
    </lineage>
</organism>
<dbReference type="KEGG" id="rhg:EXZ61_12505"/>
<dbReference type="Proteomes" id="UP000317365">
    <property type="component" value="Chromosome"/>
</dbReference>
<evidence type="ECO:0000313" key="2">
    <source>
        <dbReference type="EMBL" id="QDL54917.1"/>
    </source>
</evidence>
<feature type="compositionally biased region" description="Polar residues" evidence="1">
    <location>
        <begin position="1"/>
        <end position="11"/>
    </location>
</feature>
<dbReference type="AlphaFoldDB" id="A0A515EQI5"/>
<sequence length="65" mass="6986">MDVSSVNQQAVRNDRPTKQADEAQRAPKEKAPVKSEAATAHAPVQKQPVINTQGHVTGRKLNVSA</sequence>
<feature type="region of interest" description="Disordered" evidence="1">
    <location>
        <begin position="1"/>
        <end position="65"/>
    </location>
</feature>
<evidence type="ECO:0000313" key="3">
    <source>
        <dbReference type="Proteomes" id="UP000317365"/>
    </source>
</evidence>
<evidence type="ECO:0000256" key="1">
    <source>
        <dbReference type="SAM" id="MobiDB-lite"/>
    </source>
</evidence>